<protein>
    <submittedName>
        <fullName evidence="1">Uncharacterized protein</fullName>
    </submittedName>
</protein>
<evidence type="ECO:0000313" key="1">
    <source>
        <dbReference type="EMBL" id="CAD8123363.1"/>
    </source>
</evidence>
<keyword evidence="2" id="KW-1185">Reference proteome</keyword>
<sequence>MMNKLLIKPSLLIQQELLENYKMYIIIVRYAIKALDQKILLFLAKNVKQLFIKNVMAQKMHLTIGFVMFVQILVIKGNF</sequence>
<name>A0A8S1R7V1_9CILI</name>
<evidence type="ECO:0000313" key="2">
    <source>
        <dbReference type="Proteomes" id="UP000692954"/>
    </source>
</evidence>
<comment type="caution">
    <text evidence="1">The sequence shown here is derived from an EMBL/GenBank/DDBJ whole genome shotgun (WGS) entry which is preliminary data.</text>
</comment>
<dbReference type="AlphaFoldDB" id="A0A8S1R7V1"/>
<accession>A0A8S1R7V1</accession>
<dbReference type="EMBL" id="CAJJDN010000144">
    <property type="protein sequence ID" value="CAD8123363.1"/>
    <property type="molecule type" value="Genomic_DNA"/>
</dbReference>
<dbReference type="Proteomes" id="UP000692954">
    <property type="component" value="Unassembled WGS sequence"/>
</dbReference>
<organism evidence="1 2">
    <name type="scientific">Paramecium sonneborni</name>
    <dbReference type="NCBI Taxonomy" id="65129"/>
    <lineage>
        <taxon>Eukaryota</taxon>
        <taxon>Sar</taxon>
        <taxon>Alveolata</taxon>
        <taxon>Ciliophora</taxon>
        <taxon>Intramacronucleata</taxon>
        <taxon>Oligohymenophorea</taxon>
        <taxon>Peniculida</taxon>
        <taxon>Parameciidae</taxon>
        <taxon>Paramecium</taxon>
    </lineage>
</organism>
<proteinExistence type="predicted"/>
<reference evidence="1" key="1">
    <citation type="submission" date="2021-01" db="EMBL/GenBank/DDBJ databases">
        <authorList>
            <consortium name="Genoscope - CEA"/>
            <person name="William W."/>
        </authorList>
    </citation>
    <scope>NUCLEOTIDE SEQUENCE</scope>
</reference>
<gene>
    <name evidence="1" type="ORF">PSON_ATCC_30995.1.T1440073</name>
</gene>